<sequence length="119" mass="13003">MSTSYQLLLLDDQRFFADTSSTSSKFAQPIMSAGTSISQVMGDIGVPRELSGFPATNMLETPEIYELHSEVFGVDKAVALELKVQEHDSSIEKDDKMEEEAISPMAAETQAEPGQSQEV</sequence>
<dbReference type="InParanoid" id="S2JBF8"/>
<reference evidence="3" key="1">
    <citation type="submission" date="2013-05" db="EMBL/GenBank/DDBJ databases">
        <title>The Genome sequence of Mucor circinelloides f. circinelloides 1006PhL.</title>
        <authorList>
            <consortium name="The Broad Institute Genomics Platform"/>
            <person name="Cuomo C."/>
            <person name="Earl A."/>
            <person name="Findley K."/>
            <person name="Lee S.C."/>
            <person name="Walker B."/>
            <person name="Young S."/>
            <person name="Zeng Q."/>
            <person name="Gargeya S."/>
            <person name="Fitzgerald M."/>
            <person name="Haas B."/>
            <person name="Abouelleil A."/>
            <person name="Allen A.W."/>
            <person name="Alvarado L."/>
            <person name="Arachchi H.M."/>
            <person name="Berlin A.M."/>
            <person name="Chapman S.B."/>
            <person name="Gainer-Dewar J."/>
            <person name="Goldberg J."/>
            <person name="Griggs A."/>
            <person name="Gujja S."/>
            <person name="Hansen M."/>
            <person name="Howarth C."/>
            <person name="Imamovic A."/>
            <person name="Ireland A."/>
            <person name="Larimer J."/>
            <person name="McCowan C."/>
            <person name="Murphy C."/>
            <person name="Pearson M."/>
            <person name="Poon T.W."/>
            <person name="Priest M."/>
            <person name="Roberts A."/>
            <person name="Saif S."/>
            <person name="Shea T."/>
            <person name="Sisk P."/>
            <person name="Sykes S."/>
            <person name="Wortman J."/>
            <person name="Nusbaum C."/>
            <person name="Birren B."/>
        </authorList>
    </citation>
    <scope>NUCLEOTIDE SEQUENCE [LARGE SCALE GENOMIC DNA]</scope>
    <source>
        <strain evidence="3">1006PhL</strain>
    </source>
</reference>
<dbReference type="VEuPathDB" id="FungiDB:HMPREF1544_06093"/>
<evidence type="ECO:0000256" key="1">
    <source>
        <dbReference type="SAM" id="MobiDB-lite"/>
    </source>
</evidence>
<evidence type="ECO:0000313" key="2">
    <source>
        <dbReference type="EMBL" id="EPB87069.1"/>
    </source>
</evidence>
<dbReference type="AlphaFoldDB" id="S2JBF8"/>
<protein>
    <submittedName>
        <fullName evidence="2">Uncharacterized protein</fullName>
    </submittedName>
</protein>
<proteinExistence type="predicted"/>
<dbReference type="Proteomes" id="UP000014254">
    <property type="component" value="Unassembled WGS sequence"/>
</dbReference>
<organism evidence="2 3">
    <name type="scientific">Mucor circinelloides f. circinelloides (strain 1006PhL)</name>
    <name type="common">Mucormycosis agent</name>
    <name type="synonym">Calyptromyces circinelloides</name>
    <dbReference type="NCBI Taxonomy" id="1220926"/>
    <lineage>
        <taxon>Eukaryota</taxon>
        <taxon>Fungi</taxon>
        <taxon>Fungi incertae sedis</taxon>
        <taxon>Mucoromycota</taxon>
        <taxon>Mucoromycotina</taxon>
        <taxon>Mucoromycetes</taxon>
        <taxon>Mucorales</taxon>
        <taxon>Mucorineae</taxon>
        <taxon>Mucoraceae</taxon>
        <taxon>Mucor</taxon>
    </lineage>
</organism>
<keyword evidence="3" id="KW-1185">Reference proteome</keyword>
<evidence type="ECO:0000313" key="3">
    <source>
        <dbReference type="Proteomes" id="UP000014254"/>
    </source>
</evidence>
<dbReference type="STRING" id="1220926.S2JBF8"/>
<gene>
    <name evidence="2" type="ORF">HMPREF1544_06093</name>
</gene>
<feature type="region of interest" description="Disordered" evidence="1">
    <location>
        <begin position="87"/>
        <end position="119"/>
    </location>
</feature>
<accession>S2JBF8</accession>
<feature type="compositionally biased region" description="Basic and acidic residues" evidence="1">
    <location>
        <begin position="87"/>
        <end position="96"/>
    </location>
</feature>
<dbReference type="OrthoDB" id="2280901at2759"/>
<dbReference type="EMBL" id="KE123975">
    <property type="protein sequence ID" value="EPB87069.1"/>
    <property type="molecule type" value="Genomic_DNA"/>
</dbReference>
<name>S2JBF8_MUCC1</name>